<comment type="caution">
    <text evidence="3">The sequence shown here is derived from an EMBL/GenBank/DDBJ whole genome shotgun (WGS) entry which is preliminary data.</text>
</comment>
<dbReference type="EMBL" id="JAMFMA010000002">
    <property type="protein sequence ID" value="MCL6273768.1"/>
    <property type="molecule type" value="Genomic_DNA"/>
</dbReference>
<protein>
    <submittedName>
        <fullName evidence="3">Carbohydrate binding family 9 domain-containing protein</fullName>
    </submittedName>
</protein>
<evidence type="ECO:0000259" key="1">
    <source>
        <dbReference type="Pfam" id="PF06452"/>
    </source>
</evidence>
<dbReference type="SUPFAM" id="SSF49344">
    <property type="entry name" value="CBD9-like"/>
    <property type="match status" value="1"/>
</dbReference>
<feature type="domain" description="Carbohydrate-binding" evidence="1">
    <location>
        <begin position="42"/>
        <end position="202"/>
    </location>
</feature>
<dbReference type="Proteomes" id="UP001203607">
    <property type="component" value="Unassembled WGS sequence"/>
</dbReference>
<dbReference type="InterPro" id="IPR010502">
    <property type="entry name" value="Carb-bd_dom_fam9"/>
</dbReference>
<accession>A0ABT0PQU8</accession>
<sequence>MKRSFVCCLFFCASNLFFGQDSESTRENFQYRIKSTENTIKVDGIIDEGEWEGHEIIEQFYNHNPSDQGFAKNKTEVRITYNEQMLFVYAKMYDEGKRIVQSLDRDSDNAHWNSDSFTIVMDPINSKQSGVLFGVNAGGAELDGNLSIESSFTFYSETWDERWFSAVRNYDSYWVAEFAIPFSSLRFSESNLEWGINFIRGDKIENFYYTWTQFPVNFNGIDVNYMGTLIWEKLPTSKTNSLFVKPYITASSQKTKLDDGFATNEEFDAGLDVKIPITKSLYADLTLNPDFSNADVDQEVVNISRFDISLPERREFFLENNDIFTNFGFENFRPFFSRRIGLENGESVPITFGAKVTGNLGPNLRMGVMNVQTKKTDQKLAENNTIMAMNYRVLKRSVIKGMFINRSTTGDNPVDDHSQNYGLEFNYLSEKGNFNNWVSYHGSKAKDFSDGHFFGVEGSYATRKFGTGWVFNTLNDHYRADLGFTPRLFNFNADTGEVIRQGYTLANPWVRYTFFPQKEDSAIMRHGARTWHYFYFNKGGFFERQNNLAYDIFFRNTASLVVSGTNREIDLQFPTNFLGGEFDNLPVQNYNFWSGTLEYNSDIRNQWTYSAGGTVGSFYNGNITTLFASSNFRFGHWGNFSLSYDFNSIELPDNYGNIDIHLIKFNNLLSFTNKLFLSNTVQYNTLSDNFSVFTRLQYRYAPLSDVFLIYNQNNDTNAFDLTNRLIILKATYRFGV</sequence>
<dbReference type="RefSeq" id="WP_249656959.1">
    <property type="nucleotide sequence ID" value="NZ_JAMFMA010000002.1"/>
</dbReference>
<gene>
    <name evidence="3" type="ORF">M3P19_07100</name>
</gene>
<dbReference type="Pfam" id="PF06452">
    <property type="entry name" value="CBM9_1"/>
    <property type="match status" value="1"/>
</dbReference>
<keyword evidence="4" id="KW-1185">Reference proteome</keyword>
<evidence type="ECO:0000313" key="4">
    <source>
        <dbReference type="Proteomes" id="UP001203607"/>
    </source>
</evidence>
<feature type="domain" description="DUF5916" evidence="2">
    <location>
        <begin position="242"/>
        <end position="684"/>
    </location>
</feature>
<dbReference type="Pfam" id="PF19313">
    <property type="entry name" value="DUF5916"/>
    <property type="match status" value="1"/>
</dbReference>
<evidence type="ECO:0000313" key="3">
    <source>
        <dbReference type="EMBL" id="MCL6273768.1"/>
    </source>
</evidence>
<dbReference type="CDD" id="cd09618">
    <property type="entry name" value="CBM9_like_2"/>
    <property type="match status" value="1"/>
</dbReference>
<dbReference type="InterPro" id="IPR045670">
    <property type="entry name" value="DUF5916"/>
</dbReference>
<reference evidence="3 4" key="1">
    <citation type="submission" date="2022-05" db="EMBL/GenBank/DDBJ databases">
        <authorList>
            <person name="Park J.-S."/>
        </authorList>
    </citation>
    <scope>NUCLEOTIDE SEQUENCE [LARGE SCALE GENOMIC DNA]</scope>
    <source>
        <strain evidence="3 4">2012CJ35-5</strain>
    </source>
</reference>
<dbReference type="Gene3D" id="2.60.40.1190">
    <property type="match status" value="1"/>
</dbReference>
<proteinExistence type="predicted"/>
<name>A0ABT0PQU8_9FLAO</name>
<evidence type="ECO:0000259" key="2">
    <source>
        <dbReference type="Pfam" id="PF19313"/>
    </source>
</evidence>
<organism evidence="3 4">
    <name type="scientific">Flagellimonas spongiicola</name>
    <dbReference type="NCBI Taxonomy" id="2942208"/>
    <lineage>
        <taxon>Bacteria</taxon>
        <taxon>Pseudomonadati</taxon>
        <taxon>Bacteroidota</taxon>
        <taxon>Flavobacteriia</taxon>
        <taxon>Flavobacteriales</taxon>
        <taxon>Flavobacteriaceae</taxon>
        <taxon>Flagellimonas</taxon>
    </lineage>
</organism>